<keyword evidence="2" id="KW-0812">Transmembrane</keyword>
<feature type="compositionally biased region" description="Low complexity" evidence="1">
    <location>
        <begin position="1"/>
        <end position="13"/>
    </location>
</feature>
<evidence type="ECO:0000256" key="2">
    <source>
        <dbReference type="SAM" id="Phobius"/>
    </source>
</evidence>
<keyword evidence="3" id="KW-0614">Plasmid</keyword>
<organism evidence="3 4">
    <name type="scientific">Rhizobium etli bv. mimosae str. IE4771</name>
    <dbReference type="NCBI Taxonomy" id="1432050"/>
    <lineage>
        <taxon>Bacteria</taxon>
        <taxon>Pseudomonadati</taxon>
        <taxon>Pseudomonadota</taxon>
        <taxon>Alphaproteobacteria</taxon>
        <taxon>Hyphomicrobiales</taxon>
        <taxon>Rhizobiaceae</taxon>
        <taxon>Rhizobium/Agrobacterium group</taxon>
        <taxon>Rhizobium</taxon>
    </lineage>
</organism>
<accession>A0A060I838</accession>
<geneLocation type="plasmid" evidence="3 4">
    <name>pRetIE4771b</name>
</geneLocation>
<dbReference type="KEGG" id="rei:IE4771_PB00299"/>
<dbReference type="Proteomes" id="UP000027180">
    <property type="component" value="Plasmid pRetIE4771b"/>
</dbReference>
<proteinExistence type="predicted"/>
<gene>
    <name evidence="3" type="ORF">IE4771_PB00299</name>
</gene>
<reference evidence="3 4" key="1">
    <citation type="submission" date="2013-12" db="EMBL/GenBank/DDBJ databases">
        <title>Complete genome sequence of Rhizobium etli bv. mimosae IE4771.</title>
        <authorList>
            <person name="Bustos P."/>
            <person name="Santamaria R.I."/>
            <person name="Lozano L."/>
            <person name="Ormeno-Orrillo E."/>
            <person name="Rogel M.A."/>
            <person name="Romero D."/>
            <person name="Cevallos M.A."/>
            <person name="Martinez-Romero E."/>
            <person name="Gonzalez V."/>
        </authorList>
    </citation>
    <scope>NUCLEOTIDE SEQUENCE [LARGE SCALE GENOMIC DNA]</scope>
    <source>
        <strain evidence="3 4">IE4771</strain>
        <plasmid evidence="4">Plasmid pRetIE4771b</plasmid>
    </source>
</reference>
<evidence type="ECO:0008006" key="5">
    <source>
        <dbReference type="Google" id="ProtNLM"/>
    </source>
</evidence>
<dbReference type="EMBL" id="CP006988">
    <property type="protein sequence ID" value="AIC30027.1"/>
    <property type="molecule type" value="Genomic_DNA"/>
</dbReference>
<protein>
    <recommendedName>
        <fullName evidence="5">Transmembrane protein</fullName>
    </recommendedName>
</protein>
<evidence type="ECO:0000256" key="1">
    <source>
        <dbReference type="SAM" id="MobiDB-lite"/>
    </source>
</evidence>
<feature type="transmembrane region" description="Helical" evidence="2">
    <location>
        <begin position="245"/>
        <end position="271"/>
    </location>
</feature>
<evidence type="ECO:0000313" key="4">
    <source>
        <dbReference type="Proteomes" id="UP000027180"/>
    </source>
</evidence>
<dbReference type="HOGENOM" id="CLU_741609_0_0_5"/>
<feature type="transmembrane region" description="Helical" evidence="2">
    <location>
        <begin position="202"/>
        <end position="225"/>
    </location>
</feature>
<dbReference type="AlphaFoldDB" id="A0A060I838"/>
<feature type="region of interest" description="Disordered" evidence="1">
    <location>
        <begin position="1"/>
        <end position="22"/>
    </location>
</feature>
<evidence type="ECO:0000313" key="3">
    <source>
        <dbReference type="EMBL" id="AIC30027.1"/>
    </source>
</evidence>
<sequence length="402" mass="44865">MSGIESEFGSSSIRLTDHVGSTPSNLTPTMSSWYITYIAGPRGQALDSVGGLLGANNDQNRSRGVFLEREISHEENQRIERKRQAIKASRETRAADYDRYEESRIEYQKGKDTYDELRARHNREAKLTPFWYIPLLVLVGITEMLINFESFSRNKAYTPAIALGVTIIVALMLAYASHVHGTFLRQIETRLGAHRRDGDRAAAWRMFSIGTVLIAIALGAVYYARSIMYADILLENAVMGGNAPSPLFVIGGSMIGNLGVYAVGVIIAFFAHDEDPHFPEALQGKNKAEKKMYALREKISAPLKREFENIDATCERAIEQVKNKHASLGSNKDFLASRTLFAQIKEQDTKVLAALQVYRGKLLTALKGQAPRFEVQPEIETAEYEFLDSSAYAALPLSLKYI</sequence>
<keyword evidence="2" id="KW-1133">Transmembrane helix</keyword>
<feature type="transmembrane region" description="Helical" evidence="2">
    <location>
        <begin position="160"/>
        <end position="181"/>
    </location>
</feature>
<name>A0A060I838_RHIET</name>
<feature type="transmembrane region" description="Helical" evidence="2">
    <location>
        <begin position="130"/>
        <end position="148"/>
    </location>
</feature>
<keyword evidence="2" id="KW-0472">Membrane</keyword>